<dbReference type="PANTHER" id="PTHR40074:SF2">
    <property type="entry name" value="O-ACETYLTRANSFERASE WECH"/>
    <property type="match status" value="1"/>
</dbReference>
<keyword evidence="6 7" id="KW-0472">Membrane</keyword>
<dbReference type="AlphaFoldDB" id="H1Y493"/>
<dbReference type="InterPro" id="IPR002656">
    <property type="entry name" value="Acyl_transf_3_dom"/>
</dbReference>
<feature type="transmembrane region" description="Helical" evidence="7">
    <location>
        <begin position="96"/>
        <end position="114"/>
    </location>
</feature>
<evidence type="ECO:0000256" key="2">
    <source>
        <dbReference type="ARBA" id="ARBA00007400"/>
    </source>
</evidence>
<keyword evidence="4 7" id="KW-0812">Transmembrane</keyword>
<evidence type="ECO:0000256" key="1">
    <source>
        <dbReference type="ARBA" id="ARBA00004651"/>
    </source>
</evidence>
<feature type="transmembrane region" description="Helical" evidence="7">
    <location>
        <begin position="301"/>
        <end position="322"/>
    </location>
</feature>
<dbReference type="GO" id="GO:0016413">
    <property type="term" value="F:O-acetyltransferase activity"/>
    <property type="evidence" value="ECO:0007669"/>
    <property type="project" value="TreeGrafter"/>
</dbReference>
<gene>
    <name evidence="9" type="ORF">Mucpa_1569</name>
</gene>
<evidence type="ECO:0000256" key="4">
    <source>
        <dbReference type="ARBA" id="ARBA00022692"/>
    </source>
</evidence>
<dbReference type="GO" id="GO:0009246">
    <property type="term" value="P:enterobacterial common antigen biosynthetic process"/>
    <property type="evidence" value="ECO:0007669"/>
    <property type="project" value="TreeGrafter"/>
</dbReference>
<dbReference type="Pfam" id="PF01757">
    <property type="entry name" value="Acyl_transf_3"/>
    <property type="match status" value="1"/>
</dbReference>
<feature type="transmembrane region" description="Helical" evidence="7">
    <location>
        <begin position="28"/>
        <end position="46"/>
    </location>
</feature>
<dbReference type="PANTHER" id="PTHR40074">
    <property type="entry name" value="O-ACETYLTRANSFERASE WECH"/>
    <property type="match status" value="1"/>
</dbReference>
<dbReference type="HOGENOM" id="CLU_047714_0_2_10"/>
<protein>
    <submittedName>
        <fullName evidence="9">Acyltransferase 3</fullName>
    </submittedName>
</protein>
<dbReference type="eggNOG" id="COG3274">
    <property type="taxonomic scope" value="Bacteria"/>
</dbReference>
<feature type="transmembrane region" description="Helical" evidence="7">
    <location>
        <begin position="203"/>
        <end position="220"/>
    </location>
</feature>
<dbReference type="Proteomes" id="UP000002774">
    <property type="component" value="Chromosome"/>
</dbReference>
<keyword evidence="9" id="KW-0012">Acyltransferase</keyword>
<feature type="transmembrane region" description="Helical" evidence="7">
    <location>
        <begin position="174"/>
        <end position="191"/>
    </location>
</feature>
<dbReference type="EMBL" id="CM001403">
    <property type="protein sequence ID" value="EHQ25727.1"/>
    <property type="molecule type" value="Genomic_DNA"/>
</dbReference>
<sequence length="360" mass="41898">MIKSLNGCHQRNTMSFSKPQNLDWINNLRLIALFAVVVLHTTSPVLELYNKGPLTLWLVGDFYNSLVRFAVPVFVMISGALLLHREYELGSFLKKRLVRIVIPFLFWSLIYIGYEFYNEDLVYNGDTWVTTRQVLHLLKIGSSYHLWYVYMLIGLYLFVPVISKFVRNATEHEIRYFLIVWLLVMVLSQPYMLRFKPQIDVRYFEGFIGYLVLGHYLAFMPLPRKRLAWWCILFFACLAIISIGTYMLFRHYNGISTLLYEPLSPSILLISVSVFMIARIYQPEAAPFLIRIRNFAGKYNYGIYLSHALVLTLLSDMADINYKLFNPVFSIPLVALVCFVLSLLLVFIVNKIPLGKYISG</sequence>
<feature type="transmembrane region" description="Helical" evidence="7">
    <location>
        <begin position="263"/>
        <end position="281"/>
    </location>
</feature>
<comment type="similarity">
    <text evidence="2">Belongs to the acyltransferase 3 family.</text>
</comment>
<evidence type="ECO:0000256" key="5">
    <source>
        <dbReference type="ARBA" id="ARBA00022989"/>
    </source>
</evidence>
<evidence type="ECO:0000256" key="7">
    <source>
        <dbReference type="SAM" id="Phobius"/>
    </source>
</evidence>
<evidence type="ECO:0000256" key="6">
    <source>
        <dbReference type="ARBA" id="ARBA00023136"/>
    </source>
</evidence>
<evidence type="ECO:0000313" key="9">
    <source>
        <dbReference type="EMBL" id="EHQ25727.1"/>
    </source>
</evidence>
<keyword evidence="5 7" id="KW-1133">Transmembrane helix</keyword>
<evidence type="ECO:0000259" key="8">
    <source>
        <dbReference type="Pfam" id="PF01757"/>
    </source>
</evidence>
<keyword evidence="3" id="KW-1003">Cell membrane</keyword>
<evidence type="ECO:0000256" key="3">
    <source>
        <dbReference type="ARBA" id="ARBA00022475"/>
    </source>
</evidence>
<feature type="transmembrane region" description="Helical" evidence="7">
    <location>
        <begin position="66"/>
        <end position="84"/>
    </location>
</feature>
<keyword evidence="10" id="KW-1185">Reference proteome</keyword>
<feature type="transmembrane region" description="Helical" evidence="7">
    <location>
        <begin position="227"/>
        <end position="248"/>
    </location>
</feature>
<keyword evidence="9" id="KW-0808">Transferase</keyword>
<feature type="domain" description="Acyltransferase 3" evidence="8">
    <location>
        <begin position="23"/>
        <end position="348"/>
    </location>
</feature>
<feature type="transmembrane region" description="Helical" evidence="7">
    <location>
        <begin position="328"/>
        <end position="349"/>
    </location>
</feature>
<evidence type="ECO:0000313" key="10">
    <source>
        <dbReference type="Proteomes" id="UP000002774"/>
    </source>
</evidence>
<organism evidence="9 10">
    <name type="scientific">Mucilaginibacter paludis DSM 18603</name>
    <dbReference type="NCBI Taxonomy" id="714943"/>
    <lineage>
        <taxon>Bacteria</taxon>
        <taxon>Pseudomonadati</taxon>
        <taxon>Bacteroidota</taxon>
        <taxon>Sphingobacteriia</taxon>
        <taxon>Sphingobacteriales</taxon>
        <taxon>Sphingobacteriaceae</taxon>
        <taxon>Mucilaginibacter</taxon>
    </lineage>
</organism>
<comment type="subcellular location">
    <subcellularLocation>
        <location evidence="1">Cell membrane</location>
        <topology evidence="1">Multi-pass membrane protein</topology>
    </subcellularLocation>
</comment>
<name>H1Y493_9SPHI</name>
<proteinExistence type="inferred from homology"/>
<dbReference type="STRING" id="714943.Mucpa_1569"/>
<feature type="transmembrane region" description="Helical" evidence="7">
    <location>
        <begin position="144"/>
        <end position="162"/>
    </location>
</feature>
<dbReference type="GO" id="GO:0005886">
    <property type="term" value="C:plasma membrane"/>
    <property type="evidence" value="ECO:0007669"/>
    <property type="project" value="UniProtKB-SubCell"/>
</dbReference>
<accession>H1Y493</accession>
<reference evidence="9" key="1">
    <citation type="submission" date="2011-09" db="EMBL/GenBank/DDBJ databases">
        <title>The permanent draft genome of Mucilaginibacter paludis DSM 18603.</title>
        <authorList>
            <consortium name="US DOE Joint Genome Institute (JGI-PGF)"/>
            <person name="Lucas S."/>
            <person name="Han J."/>
            <person name="Lapidus A."/>
            <person name="Bruce D."/>
            <person name="Goodwin L."/>
            <person name="Pitluck S."/>
            <person name="Peters L."/>
            <person name="Kyrpides N."/>
            <person name="Mavromatis K."/>
            <person name="Ivanova N."/>
            <person name="Mikhailova N."/>
            <person name="Held B."/>
            <person name="Detter J.C."/>
            <person name="Tapia R."/>
            <person name="Han C."/>
            <person name="Land M."/>
            <person name="Hauser L."/>
            <person name="Markowitz V."/>
            <person name="Cheng J.-F."/>
            <person name="Hugenholtz P."/>
            <person name="Woyke T."/>
            <person name="Wu D."/>
            <person name="Tindall B."/>
            <person name="Brambilla E."/>
            <person name="Klenk H.-P."/>
            <person name="Eisen J.A."/>
        </authorList>
    </citation>
    <scope>NUCLEOTIDE SEQUENCE [LARGE SCALE GENOMIC DNA]</scope>
    <source>
        <strain evidence="9">DSM 18603</strain>
    </source>
</reference>